<accession>A0A940T2T9</accession>
<name>A0A940T2T9_9MICO</name>
<protein>
    <submittedName>
        <fullName evidence="1">Uncharacterized protein</fullName>
    </submittedName>
</protein>
<proteinExistence type="predicted"/>
<dbReference type="AlphaFoldDB" id="A0A940T2T9"/>
<reference evidence="1" key="1">
    <citation type="submission" date="2021-02" db="EMBL/GenBank/DDBJ databases">
        <title>Sequencing the genomes of 1000 actinobacteria strains.</title>
        <authorList>
            <person name="Klenk H.-P."/>
        </authorList>
    </citation>
    <scope>NUCLEOTIDE SEQUENCE</scope>
    <source>
        <strain evidence="1">DSM 22850</strain>
    </source>
</reference>
<keyword evidence="2" id="KW-1185">Reference proteome</keyword>
<evidence type="ECO:0000313" key="1">
    <source>
        <dbReference type="EMBL" id="MBP1324959.1"/>
    </source>
</evidence>
<gene>
    <name evidence="1" type="ORF">JOF28_000191</name>
</gene>
<sequence>MINAGANVLAVNDDGETALLYRLRRTRGSDLVQAASVAAAHIQAGAPLTQELQHAIHLISEDFEQIREAFDEAALPGTEAALAQLLKLFSVEPAAPVVRHDGVSPIKVNAAAWPDRFNALWDYLVPAAGSANTVQGEVIRVAGRIAAEIGGNGGANWNSRYREMLSEYPAMLASAVPLPDADRAEARALARALSRGRGNEEELDRIRELATRWVGLNPTPIPHTPR</sequence>
<organism evidence="1 2">
    <name type="scientific">Leucobacter exalbidus</name>
    <dbReference type="NCBI Taxonomy" id="662960"/>
    <lineage>
        <taxon>Bacteria</taxon>
        <taxon>Bacillati</taxon>
        <taxon>Actinomycetota</taxon>
        <taxon>Actinomycetes</taxon>
        <taxon>Micrococcales</taxon>
        <taxon>Microbacteriaceae</taxon>
        <taxon>Leucobacter</taxon>
    </lineage>
</organism>
<comment type="caution">
    <text evidence="1">The sequence shown here is derived from an EMBL/GenBank/DDBJ whole genome shotgun (WGS) entry which is preliminary data.</text>
</comment>
<dbReference type="Proteomes" id="UP000675163">
    <property type="component" value="Unassembled WGS sequence"/>
</dbReference>
<dbReference type="EMBL" id="JAFIDA010000001">
    <property type="protein sequence ID" value="MBP1324959.1"/>
    <property type="molecule type" value="Genomic_DNA"/>
</dbReference>
<evidence type="ECO:0000313" key="2">
    <source>
        <dbReference type="Proteomes" id="UP000675163"/>
    </source>
</evidence>